<comment type="caution">
    <text evidence="12">The sequence shown here is derived from an EMBL/GenBank/DDBJ whole genome shotgun (WGS) entry which is preliminary data.</text>
</comment>
<dbReference type="GO" id="GO:0004190">
    <property type="term" value="F:aspartic-type endopeptidase activity"/>
    <property type="evidence" value="ECO:0007669"/>
    <property type="project" value="UniProtKB-KW"/>
</dbReference>
<dbReference type="SUPFAM" id="SSF50630">
    <property type="entry name" value="Acid proteases"/>
    <property type="match status" value="1"/>
</dbReference>
<protein>
    <recommendedName>
        <fullName evidence="11">Peptidase A1 domain-containing protein</fullName>
    </recommendedName>
</protein>
<keyword evidence="6" id="KW-0325">Glycoprotein</keyword>
<dbReference type="InterPro" id="IPR021109">
    <property type="entry name" value="Peptidase_aspartic_dom_sf"/>
</dbReference>
<feature type="active site" evidence="7">
    <location>
        <position position="134"/>
    </location>
</feature>
<evidence type="ECO:0000256" key="3">
    <source>
        <dbReference type="ARBA" id="ARBA00022750"/>
    </source>
</evidence>
<dbReference type="AlphaFoldDB" id="A0A8J5XWK7"/>
<dbReference type="OMA" id="KYDHDAS"/>
<dbReference type="PANTHER" id="PTHR47966:SF51">
    <property type="entry name" value="BETA-SITE APP-CLEAVING ENZYME, ISOFORM A-RELATED"/>
    <property type="match status" value="1"/>
</dbReference>
<sequence length="430" mass="45278">MLLGLLLLAPSAPTAGEYGVPSLRVPLERQASVRQLALEQELAARAGAHGECSASDERCVAACHFGGADETQVARCIAASCGPATLVGDLSVHLRPPAIFRFPHSVVISDYQNAQYYGTIGLGTPPKAFKVIFDTGSSNLWVPNTECGLACLLKSKYSASRSQSYAKNGTKFAIMYGSGPVSGHLSYDTVSIAGLQAKHQEFAEVDTVTGLGLAYGIGRFDGILGMAFPSISVDGISPVIQTLVAQGQLRSAVFAFYLGNNAPGELTLGGVDAAHYTGALHYVPVTSDTYWETTLHSVSFGDMSSSHLANAILDTGTSVLAGPSKAIAAIAERAGAVPILGTGEYMIDCERVPKLPNLQLTLSGATFTLSGHEYVVKTSAFGQEACLFGFLGIDVPPPRGPLWILGDVFLRKYFTVFDVEKNRMGFALAA</sequence>
<accession>A0A8J5XWK7</accession>
<evidence type="ECO:0000256" key="1">
    <source>
        <dbReference type="ARBA" id="ARBA00007447"/>
    </source>
</evidence>
<dbReference type="PANTHER" id="PTHR47966">
    <property type="entry name" value="BETA-SITE APP-CLEAVING ENZYME, ISOFORM A-RELATED"/>
    <property type="match status" value="1"/>
</dbReference>
<keyword evidence="10" id="KW-0732">Signal</keyword>
<dbReference type="PROSITE" id="PS00141">
    <property type="entry name" value="ASP_PROTEASE"/>
    <property type="match status" value="2"/>
</dbReference>
<feature type="active site" evidence="7">
    <location>
        <position position="314"/>
    </location>
</feature>
<evidence type="ECO:0000256" key="6">
    <source>
        <dbReference type="ARBA" id="ARBA00023180"/>
    </source>
</evidence>
<dbReference type="Proteomes" id="UP000751190">
    <property type="component" value="Unassembled WGS sequence"/>
</dbReference>
<dbReference type="GO" id="GO:0006508">
    <property type="term" value="P:proteolysis"/>
    <property type="evidence" value="ECO:0007669"/>
    <property type="project" value="UniProtKB-KW"/>
</dbReference>
<keyword evidence="2 9" id="KW-0645">Protease</keyword>
<comment type="similarity">
    <text evidence="1 9">Belongs to the peptidase A1 family.</text>
</comment>
<reference evidence="12" key="1">
    <citation type="submission" date="2021-05" db="EMBL/GenBank/DDBJ databases">
        <title>The genome of the haptophyte Pavlova lutheri (Diacronema luteri, Pavlovales) - a model for lipid biosynthesis in eukaryotic algae.</title>
        <authorList>
            <person name="Hulatt C.J."/>
            <person name="Posewitz M.C."/>
        </authorList>
    </citation>
    <scope>NUCLEOTIDE SEQUENCE</scope>
    <source>
        <strain evidence="12">NIVA-4/92</strain>
    </source>
</reference>
<dbReference type="Gene3D" id="2.40.70.10">
    <property type="entry name" value="Acid Proteases"/>
    <property type="match status" value="2"/>
</dbReference>
<evidence type="ECO:0000256" key="9">
    <source>
        <dbReference type="RuleBase" id="RU000454"/>
    </source>
</evidence>
<keyword evidence="13" id="KW-1185">Reference proteome</keyword>
<evidence type="ECO:0000256" key="10">
    <source>
        <dbReference type="SAM" id="SignalP"/>
    </source>
</evidence>
<feature type="domain" description="Peptidase A1" evidence="11">
    <location>
        <begin position="116"/>
        <end position="427"/>
    </location>
</feature>
<dbReference type="PRINTS" id="PR00792">
    <property type="entry name" value="PEPSIN"/>
</dbReference>
<feature type="disulfide bond" evidence="8">
    <location>
        <begin position="349"/>
        <end position="386"/>
    </location>
</feature>
<feature type="chain" id="PRO_5035226666" description="Peptidase A1 domain-containing protein" evidence="10">
    <location>
        <begin position="17"/>
        <end position="430"/>
    </location>
</feature>
<feature type="signal peptide" evidence="10">
    <location>
        <begin position="1"/>
        <end position="16"/>
    </location>
</feature>
<keyword evidence="3 9" id="KW-0064">Aspartyl protease</keyword>
<evidence type="ECO:0000313" key="12">
    <source>
        <dbReference type="EMBL" id="KAG8469832.1"/>
    </source>
</evidence>
<dbReference type="InterPro" id="IPR033121">
    <property type="entry name" value="PEPTIDASE_A1"/>
</dbReference>
<dbReference type="EMBL" id="JAGTXO010000002">
    <property type="protein sequence ID" value="KAG8469832.1"/>
    <property type="molecule type" value="Genomic_DNA"/>
</dbReference>
<evidence type="ECO:0000256" key="2">
    <source>
        <dbReference type="ARBA" id="ARBA00022670"/>
    </source>
</evidence>
<evidence type="ECO:0000259" key="11">
    <source>
        <dbReference type="PROSITE" id="PS51767"/>
    </source>
</evidence>
<name>A0A8J5XWK7_DIALT</name>
<organism evidence="12 13">
    <name type="scientific">Diacronema lutheri</name>
    <name type="common">Unicellular marine alga</name>
    <name type="synonym">Monochrysis lutheri</name>
    <dbReference type="NCBI Taxonomy" id="2081491"/>
    <lineage>
        <taxon>Eukaryota</taxon>
        <taxon>Haptista</taxon>
        <taxon>Haptophyta</taxon>
        <taxon>Pavlovophyceae</taxon>
        <taxon>Pavlovales</taxon>
        <taxon>Pavlovaceae</taxon>
        <taxon>Diacronema</taxon>
    </lineage>
</organism>
<evidence type="ECO:0000256" key="4">
    <source>
        <dbReference type="ARBA" id="ARBA00022801"/>
    </source>
</evidence>
<dbReference type="FunFam" id="2.40.70.10:FF:000002">
    <property type="entry name" value="Vacuolar aspartic proteinase"/>
    <property type="match status" value="1"/>
</dbReference>
<evidence type="ECO:0000256" key="7">
    <source>
        <dbReference type="PIRSR" id="PIRSR601461-1"/>
    </source>
</evidence>
<dbReference type="InterPro" id="IPR001461">
    <property type="entry name" value="Aspartic_peptidase_A1"/>
</dbReference>
<keyword evidence="4 9" id="KW-0378">Hydrolase</keyword>
<feature type="disulfide bond" evidence="8">
    <location>
        <begin position="147"/>
        <end position="151"/>
    </location>
</feature>
<proteinExistence type="inferred from homology"/>
<evidence type="ECO:0000313" key="13">
    <source>
        <dbReference type="Proteomes" id="UP000751190"/>
    </source>
</evidence>
<dbReference type="InterPro" id="IPR001969">
    <property type="entry name" value="Aspartic_peptidase_AS"/>
</dbReference>
<gene>
    <name evidence="12" type="ORF">KFE25_006287</name>
</gene>
<dbReference type="OrthoDB" id="771136at2759"/>
<dbReference type="PROSITE" id="PS51767">
    <property type="entry name" value="PEPTIDASE_A1"/>
    <property type="match status" value="1"/>
</dbReference>
<keyword evidence="5 8" id="KW-1015">Disulfide bond</keyword>
<evidence type="ECO:0000256" key="8">
    <source>
        <dbReference type="PIRSR" id="PIRSR601461-2"/>
    </source>
</evidence>
<dbReference type="Pfam" id="PF00026">
    <property type="entry name" value="Asp"/>
    <property type="match status" value="1"/>
</dbReference>
<evidence type="ECO:0000256" key="5">
    <source>
        <dbReference type="ARBA" id="ARBA00023157"/>
    </source>
</evidence>
<dbReference type="FunFam" id="2.40.70.10:FF:000008">
    <property type="entry name" value="Cathepsin D"/>
    <property type="match status" value="1"/>
</dbReference>